<dbReference type="EMBL" id="JBHULD010000025">
    <property type="protein sequence ID" value="MFD2556705.1"/>
    <property type="molecule type" value="Genomic_DNA"/>
</dbReference>
<keyword evidence="1" id="KW-1133">Transmembrane helix</keyword>
<reference evidence="3" key="1">
    <citation type="journal article" date="2019" name="Int. J. Syst. Evol. Microbiol.">
        <title>The Global Catalogue of Microorganisms (GCM) 10K type strain sequencing project: providing services to taxonomists for standard genome sequencing and annotation.</title>
        <authorList>
            <consortium name="The Broad Institute Genomics Platform"/>
            <consortium name="The Broad Institute Genome Sequencing Center for Infectious Disease"/>
            <person name="Wu L."/>
            <person name="Ma J."/>
        </authorList>
    </citation>
    <scope>NUCLEOTIDE SEQUENCE [LARGE SCALE GENOMIC DNA]</scope>
    <source>
        <strain evidence="3">KCTC 52298</strain>
    </source>
</reference>
<keyword evidence="3" id="KW-1185">Reference proteome</keyword>
<comment type="caution">
    <text evidence="2">The sequence shown here is derived from an EMBL/GenBank/DDBJ whole genome shotgun (WGS) entry which is preliminary data.</text>
</comment>
<keyword evidence="1" id="KW-0812">Transmembrane</keyword>
<organism evidence="2 3">
    <name type="scientific">Sphingobacterium tabacisoli</name>
    <dbReference type="NCBI Taxonomy" id="2044855"/>
    <lineage>
        <taxon>Bacteria</taxon>
        <taxon>Pseudomonadati</taxon>
        <taxon>Bacteroidota</taxon>
        <taxon>Sphingobacteriia</taxon>
        <taxon>Sphingobacteriales</taxon>
        <taxon>Sphingobacteriaceae</taxon>
        <taxon>Sphingobacterium</taxon>
    </lineage>
</organism>
<proteinExistence type="predicted"/>
<accession>A0ABW5L8L6</accession>
<keyword evidence="1" id="KW-0472">Membrane</keyword>
<evidence type="ECO:0000256" key="1">
    <source>
        <dbReference type="SAM" id="Phobius"/>
    </source>
</evidence>
<dbReference type="RefSeq" id="WP_210354884.1">
    <property type="nucleotide sequence ID" value="NZ_JAEQMU010000002.1"/>
</dbReference>
<protein>
    <submittedName>
        <fullName evidence="2">Uncharacterized protein</fullName>
    </submittedName>
</protein>
<dbReference type="Proteomes" id="UP001597440">
    <property type="component" value="Unassembled WGS sequence"/>
</dbReference>
<evidence type="ECO:0000313" key="3">
    <source>
        <dbReference type="Proteomes" id="UP001597440"/>
    </source>
</evidence>
<sequence length="119" mass="13771">MAHQRAQISKHSQQIQGVSILDSSNRGWFFRSDTAFYYHPDSGLYARNGILSFWEAGVKSKQWLSRQDSVYQHNAESVDTHFFSTHLQKLSQQKWIPIMGILLLLVCGYGICYIGKRFI</sequence>
<feature type="transmembrane region" description="Helical" evidence="1">
    <location>
        <begin position="95"/>
        <end position="115"/>
    </location>
</feature>
<gene>
    <name evidence="2" type="ORF">ACFSQW_20120</name>
</gene>
<name>A0ABW5L8L6_9SPHI</name>
<evidence type="ECO:0000313" key="2">
    <source>
        <dbReference type="EMBL" id="MFD2556705.1"/>
    </source>
</evidence>